<keyword evidence="1" id="KW-0378">Hydrolase</keyword>
<evidence type="ECO:0000259" key="2">
    <source>
        <dbReference type="Pfam" id="PF00271"/>
    </source>
</evidence>
<dbReference type="EMBL" id="AMCI01005863">
    <property type="protein sequence ID" value="EJW95333.1"/>
    <property type="molecule type" value="Genomic_DNA"/>
</dbReference>
<dbReference type="InterPro" id="IPR001650">
    <property type="entry name" value="Helicase_C-like"/>
</dbReference>
<dbReference type="PANTHER" id="PTHR45629">
    <property type="entry name" value="SNF2/RAD54 FAMILY MEMBER"/>
    <property type="match status" value="1"/>
</dbReference>
<dbReference type="InterPro" id="IPR050496">
    <property type="entry name" value="SNF2_RAD54_helicase_repair"/>
</dbReference>
<feature type="domain" description="Helicase C-terminal" evidence="2">
    <location>
        <begin position="2"/>
        <end position="29"/>
    </location>
</feature>
<proteinExistence type="predicted"/>
<dbReference type="GO" id="GO:0016787">
    <property type="term" value="F:hydrolase activity"/>
    <property type="evidence" value="ECO:0007669"/>
    <property type="project" value="UniProtKB-KW"/>
</dbReference>
<reference evidence="3" key="1">
    <citation type="journal article" date="2012" name="PLoS ONE">
        <title>Gene sets for utilization of primary and secondary nutrition supplies in the distal gut of endangered iberian lynx.</title>
        <authorList>
            <person name="Alcaide M."/>
            <person name="Messina E."/>
            <person name="Richter M."/>
            <person name="Bargiela R."/>
            <person name="Peplies J."/>
            <person name="Huws S.A."/>
            <person name="Newbold C.J."/>
            <person name="Golyshin P.N."/>
            <person name="Simon M.A."/>
            <person name="Lopez G."/>
            <person name="Yakimov M.M."/>
            <person name="Ferrer M."/>
        </authorList>
    </citation>
    <scope>NUCLEOTIDE SEQUENCE</scope>
</reference>
<dbReference type="InterPro" id="IPR049730">
    <property type="entry name" value="SNF2/RAD54-like_C"/>
</dbReference>
<dbReference type="GO" id="GO:0015616">
    <property type="term" value="F:DNA translocase activity"/>
    <property type="evidence" value="ECO:0007669"/>
    <property type="project" value="TreeGrafter"/>
</dbReference>
<sequence length="90" mass="10369">TAASVVIHYDLWWNPAVENQATDRAFRIGQRRDVLVYRFLCAGTFEERINDMLDAKRELADLTVTTGEHWIGELSTDELQNLFGLETPEK</sequence>
<organism evidence="3">
    <name type="scientific">gut metagenome</name>
    <dbReference type="NCBI Taxonomy" id="749906"/>
    <lineage>
        <taxon>unclassified sequences</taxon>
        <taxon>metagenomes</taxon>
        <taxon>organismal metagenomes</taxon>
    </lineage>
</organism>
<feature type="non-terminal residue" evidence="3">
    <location>
        <position position="1"/>
    </location>
</feature>
<dbReference type="Pfam" id="PF00271">
    <property type="entry name" value="Helicase_C"/>
    <property type="match status" value="1"/>
</dbReference>
<dbReference type="Gene3D" id="3.40.50.300">
    <property type="entry name" value="P-loop containing nucleotide triphosphate hydrolases"/>
    <property type="match status" value="1"/>
</dbReference>
<dbReference type="SUPFAM" id="SSF52540">
    <property type="entry name" value="P-loop containing nucleoside triphosphate hydrolases"/>
    <property type="match status" value="1"/>
</dbReference>
<accession>J9FLM2</accession>
<comment type="caution">
    <text evidence="3">The sequence shown here is derived from an EMBL/GenBank/DDBJ whole genome shotgun (WGS) entry which is preliminary data.</text>
</comment>
<dbReference type="PANTHER" id="PTHR45629:SF7">
    <property type="entry name" value="DNA EXCISION REPAIR PROTEIN ERCC-6-RELATED"/>
    <property type="match status" value="1"/>
</dbReference>
<dbReference type="CDD" id="cd18793">
    <property type="entry name" value="SF2_C_SNF"/>
    <property type="match status" value="1"/>
</dbReference>
<evidence type="ECO:0000256" key="1">
    <source>
        <dbReference type="ARBA" id="ARBA00022801"/>
    </source>
</evidence>
<protein>
    <submittedName>
        <fullName evidence="3">Snf2 family protein</fullName>
    </submittedName>
</protein>
<name>J9FLM2_9ZZZZ</name>
<gene>
    <name evidence="3" type="ORF">EVA_16560</name>
</gene>
<dbReference type="AlphaFoldDB" id="J9FLM2"/>
<evidence type="ECO:0000313" key="3">
    <source>
        <dbReference type="EMBL" id="EJW95333.1"/>
    </source>
</evidence>
<dbReference type="InterPro" id="IPR027417">
    <property type="entry name" value="P-loop_NTPase"/>
</dbReference>